<keyword evidence="3" id="KW-1185">Reference proteome</keyword>
<keyword evidence="1" id="KW-0472">Membrane</keyword>
<organism evidence="2 3">
    <name type="scientific">Orchesella dallaii</name>
    <dbReference type="NCBI Taxonomy" id="48710"/>
    <lineage>
        <taxon>Eukaryota</taxon>
        <taxon>Metazoa</taxon>
        <taxon>Ecdysozoa</taxon>
        <taxon>Arthropoda</taxon>
        <taxon>Hexapoda</taxon>
        <taxon>Collembola</taxon>
        <taxon>Entomobryomorpha</taxon>
        <taxon>Entomobryoidea</taxon>
        <taxon>Orchesellidae</taxon>
        <taxon>Orchesellinae</taxon>
        <taxon>Orchesella</taxon>
    </lineage>
</organism>
<evidence type="ECO:0000313" key="2">
    <source>
        <dbReference type="EMBL" id="CAL8083967.1"/>
    </source>
</evidence>
<feature type="transmembrane region" description="Helical" evidence="1">
    <location>
        <begin position="222"/>
        <end position="239"/>
    </location>
</feature>
<feature type="transmembrane region" description="Helical" evidence="1">
    <location>
        <begin position="630"/>
        <end position="649"/>
    </location>
</feature>
<dbReference type="Proteomes" id="UP001642540">
    <property type="component" value="Unassembled WGS sequence"/>
</dbReference>
<keyword evidence="1" id="KW-1133">Transmembrane helix</keyword>
<sequence length="818" mass="94816">MRPRFSVDTELTVSPASSTDTFKILRGPMEFNKRQLWSQDGTAIPTFIFQGMWTFFEKYSTNFRECSLAVLNAKYKISPYCNYDVMTSIYLEEAHNLTLNFINVLLAYEGNYTTVIKTSPQFISNTKLVSLVPTNTQGFSFSGQYAEQLLYCNKLGQTRKGVLKLDYAVWTQPFSPALWLLILPLLYIGCVLCNKKMQFSSSGLTLIALICRQGIPFSNQQFKIIIFLDFFIMILSNIWNNGIVSLIVVPPSTPHMETLQEFIENGYKILHPSYITDPYSRYEMDFNVSGVKIRKDMFQVFEDKTDFCTYLAENKFGWPLKSDYKTLNNHKQINKDFRRQDGISREEWWMLDQKFLPTIIARDIQTYNRTKAFGKNEFAHKPDSIVIALMKCHPLMTYCSNVINTIYKNIIGKPVVLVFLEYFLRNTSVYVMRPRFSVDTELTVSPASSADTFAILRRPTEFNKLQLCTQDRTPIPTLIFQEWGTFFEEYDTNFRDCSVAVLNARYKISPYCNYDVMTSIYLEEAHNLTLNFINLLLAYEENHAMVIKTSPQFISNTKLVSLVPTNTQGFSYSGQYAEQLIYCTKVGQIGEGFLRLDYAVWTQPFSPALWILVLPLLCIMCVLCNRKLRILESGLTLIALICGQGIPFSNQHFKIIIFLDFFIMILSNIWNNGIVSLIVVPPATAHMETLTEFIENGYKILHSSFIADPYARYEMDFNVSGVKIEKDMFQVLEDGTDFCTYLAENKFGWPLNSDYKNLIKQKQINKDSRRQDVTDSEEWWISDQKLMLTIIARDIQTYNSTRAEDLFLRIQTWNNRME</sequence>
<protein>
    <submittedName>
        <fullName evidence="2">Uncharacterized protein</fullName>
    </submittedName>
</protein>
<evidence type="ECO:0000313" key="3">
    <source>
        <dbReference type="Proteomes" id="UP001642540"/>
    </source>
</evidence>
<comment type="caution">
    <text evidence="2">The sequence shown here is derived from an EMBL/GenBank/DDBJ whole genome shotgun (WGS) entry which is preliminary data.</text>
</comment>
<feature type="transmembrane region" description="Helical" evidence="1">
    <location>
        <begin position="605"/>
        <end position="623"/>
    </location>
</feature>
<feature type="transmembrane region" description="Helical" evidence="1">
    <location>
        <begin position="655"/>
        <end position="680"/>
    </location>
</feature>
<evidence type="ECO:0000256" key="1">
    <source>
        <dbReference type="SAM" id="Phobius"/>
    </source>
</evidence>
<gene>
    <name evidence="2" type="ORF">ODALV1_LOCUS5652</name>
</gene>
<feature type="transmembrane region" description="Helical" evidence="1">
    <location>
        <begin position="177"/>
        <end position="194"/>
    </location>
</feature>
<keyword evidence="1" id="KW-0812">Transmembrane</keyword>
<reference evidence="2 3" key="1">
    <citation type="submission" date="2024-08" db="EMBL/GenBank/DDBJ databases">
        <authorList>
            <person name="Cucini C."/>
            <person name="Frati F."/>
        </authorList>
    </citation>
    <scope>NUCLEOTIDE SEQUENCE [LARGE SCALE GENOMIC DNA]</scope>
</reference>
<accession>A0ABP1Q3X3</accession>
<name>A0ABP1Q3X3_9HEXA</name>
<proteinExistence type="predicted"/>
<dbReference type="EMBL" id="CAXLJM020000017">
    <property type="protein sequence ID" value="CAL8083967.1"/>
    <property type="molecule type" value="Genomic_DNA"/>
</dbReference>